<accession>W9C5R9</accession>
<organism evidence="2 3">
    <name type="scientific">Sclerotinia borealis (strain F-4128)</name>
    <dbReference type="NCBI Taxonomy" id="1432307"/>
    <lineage>
        <taxon>Eukaryota</taxon>
        <taxon>Fungi</taxon>
        <taxon>Dikarya</taxon>
        <taxon>Ascomycota</taxon>
        <taxon>Pezizomycotina</taxon>
        <taxon>Leotiomycetes</taxon>
        <taxon>Helotiales</taxon>
        <taxon>Sclerotiniaceae</taxon>
        <taxon>Sclerotinia</taxon>
    </lineage>
</organism>
<protein>
    <submittedName>
        <fullName evidence="2">Uncharacterized protein</fullName>
    </submittedName>
</protein>
<dbReference type="AlphaFoldDB" id="W9C5R9"/>
<gene>
    <name evidence="2" type="ORF">SBOR_9720</name>
</gene>
<dbReference type="Proteomes" id="UP000019487">
    <property type="component" value="Unassembled WGS sequence"/>
</dbReference>
<dbReference type="EMBL" id="AYSA01000741">
    <property type="protein sequence ID" value="ESZ89895.1"/>
    <property type="molecule type" value="Genomic_DNA"/>
</dbReference>
<keyword evidence="3" id="KW-1185">Reference proteome</keyword>
<feature type="region of interest" description="Disordered" evidence="1">
    <location>
        <begin position="76"/>
        <end position="100"/>
    </location>
</feature>
<evidence type="ECO:0000313" key="2">
    <source>
        <dbReference type="EMBL" id="ESZ89895.1"/>
    </source>
</evidence>
<dbReference type="OrthoDB" id="3446998at2759"/>
<reference evidence="2 3" key="1">
    <citation type="journal article" date="2014" name="Genome Announc.">
        <title>Draft genome sequence of Sclerotinia borealis, a psychrophilic plant pathogenic fungus.</title>
        <authorList>
            <person name="Mardanov A.V."/>
            <person name="Beletsky A.V."/>
            <person name="Kadnikov V.V."/>
            <person name="Ignatov A.N."/>
            <person name="Ravin N.V."/>
        </authorList>
    </citation>
    <scope>NUCLEOTIDE SEQUENCE [LARGE SCALE GENOMIC DNA]</scope>
    <source>
        <strain evidence="3">F-4157</strain>
    </source>
</reference>
<name>W9C5R9_SCLBF</name>
<evidence type="ECO:0000313" key="3">
    <source>
        <dbReference type="Proteomes" id="UP000019487"/>
    </source>
</evidence>
<sequence>MCKELYVIHKSCGGDGTKPCVCDKSCPNYEPYFGIPCIALGITQDDPDLIKNCQYRSMDDSRDKNGAIIPIAATHKCPGHEGHMKGADIPAADPNHRSARQKKVAEQKYIQEHKKLPSARSSGAQAFLMMHLNNAR</sequence>
<evidence type="ECO:0000256" key="1">
    <source>
        <dbReference type="SAM" id="MobiDB-lite"/>
    </source>
</evidence>
<proteinExistence type="predicted"/>
<comment type="caution">
    <text evidence="2">The sequence shown here is derived from an EMBL/GenBank/DDBJ whole genome shotgun (WGS) entry which is preliminary data.</text>
</comment>
<dbReference type="HOGENOM" id="CLU_155405_0_0_1"/>